<dbReference type="Pfam" id="PF15862">
    <property type="entry name" value="Coilin_N"/>
    <property type="match status" value="1"/>
</dbReference>
<name>A0A835QXB8_VANPL</name>
<feature type="compositionally biased region" description="Polar residues" evidence="1">
    <location>
        <begin position="250"/>
        <end position="260"/>
    </location>
</feature>
<dbReference type="GO" id="GO:0000387">
    <property type="term" value="P:spliceosomal snRNP assembly"/>
    <property type="evidence" value="ECO:0007669"/>
    <property type="project" value="TreeGrafter"/>
</dbReference>
<dbReference type="InterPro" id="IPR031722">
    <property type="entry name" value="Coilin_N"/>
</dbReference>
<dbReference type="OrthoDB" id="4062651at2759"/>
<gene>
    <name evidence="4" type="ORF">HPP92_011297</name>
</gene>
<dbReference type="Proteomes" id="UP000636800">
    <property type="component" value="Chromosome 5"/>
</dbReference>
<dbReference type="EMBL" id="JADCNL010000005">
    <property type="protein sequence ID" value="KAG0480439.1"/>
    <property type="molecule type" value="Genomic_DNA"/>
</dbReference>
<feature type="region of interest" description="Disordered" evidence="1">
    <location>
        <begin position="250"/>
        <end position="271"/>
    </location>
</feature>
<feature type="domain" description="Coilin tudor" evidence="3">
    <location>
        <begin position="277"/>
        <end position="377"/>
    </location>
</feature>
<evidence type="ECO:0000313" key="4">
    <source>
        <dbReference type="EMBL" id="KAG0480439.1"/>
    </source>
</evidence>
<evidence type="ECO:0000259" key="2">
    <source>
        <dbReference type="Pfam" id="PF15862"/>
    </source>
</evidence>
<sequence>MEKEDGLVRFRVVFDDCGLLSKTQISDGFSRCWLLLKPGIATFADLASHLRKTFAFRERLVLYIDDFVLPPFESTHIIKDNDIIRVKKKDVKLKNSHKHCDAQNALEDNLIAKANIWAYSDKIAVDETYQENSQQFGKNEEEKLVSHTENAVHEGNSSCDNVMMKQKRKKRLKDSIAEKQVSSTKDALIDELQIDQINNHCCDPMIHITDDATKESVQISDESCKFLKHEFKENFRGGNGHLYCNNKNSGTSSANGSCSDSKFEESAPEEAMPAKQRIDIDTLILLMRQPQEGDILAYRYVELSSAYLELSSPQVGGVSAFDRESNKISLIPVHEFEVFSKENSKSVVSQQRSSLYKQDGSLVINFSLLFDVRLLKGHDSNCEADFAESSWNPSNVYNADKGNGWSKSSAMETKDSSLTPYHASPAANFFWETLLSKGKLNKVSKHSGSGKY</sequence>
<comment type="caution">
    <text evidence="4">The sequence shown here is derived from an EMBL/GenBank/DDBJ whole genome shotgun (WGS) entry which is preliminary data.</text>
</comment>
<evidence type="ECO:0000313" key="5">
    <source>
        <dbReference type="Proteomes" id="UP000636800"/>
    </source>
</evidence>
<dbReference type="GO" id="GO:0015030">
    <property type="term" value="C:Cajal body"/>
    <property type="evidence" value="ECO:0007669"/>
    <property type="project" value="TreeGrafter"/>
</dbReference>
<keyword evidence="5" id="KW-1185">Reference proteome</keyword>
<evidence type="ECO:0000256" key="1">
    <source>
        <dbReference type="SAM" id="MobiDB-lite"/>
    </source>
</evidence>
<accession>A0A835QXB8</accession>
<dbReference type="Pfam" id="PF23086">
    <property type="entry name" value="Tudor_Coilin"/>
    <property type="match status" value="1"/>
</dbReference>
<evidence type="ECO:0008006" key="6">
    <source>
        <dbReference type="Google" id="ProtNLM"/>
    </source>
</evidence>
<feature type="domain" description="Coilin N-terminal" evidence="2">
    <location>
        <begin position="8"/>
        <end position="175"/>
    </location>
</feature>
<dbReference type="AlphaFoldDB" id="A0A835QXB8"/>
<organism evidence="4 5">
    <name type="scientific">Vanilla planifolia</name>
    <name type="common">Vanilla</name>
    <dbReference type="NCBI Taxonomy" id="51239"/>
    <lineage>
        <taxon>Eukaryota</taxon>
        <taxon>Viridiplantae</taxon>
        <taxon>Streptophyta</taxon>
        <taxon>Embryophyta</taxon>
        <taxon>Tracheophyta</taxon>
        <taxon>Spermatophyta</taxon>
        <taxon>Magnoliopsida</taxon>
        <taxon>Liliopsida</taxon>
        <taxon>Asparagales</taxon>
        <taxon>Orchidaceae</taxon>
        <taxon>Vanilloideae</taxon>
        <taxon>Vanilleae</taxon>
        <taxon>Vanilla</taxon>
    </lineage>
</organism>
<reference evidence="4 5" key="1">
    <citation type="journal article" date="2020" name="Nat. Food">
        <title>A phased Vanilla planifolia genome enables genetic improvement of flavour and production.</title>
        <authorList>
            <person name="Hasing T."/>
            <person name="Tang H."/>
            <person name="Brym M."/>
            <person name="Khazi F."/>
            <person name="Huang T."/>
            <person name="Chambers A.H."/>
        </authorList>
    </citation>
    <scope>NUCLEOTIDE SEQUENCE [LARGE SCALE GENOMIC DNA]</scope>
    <source>
        <tissue evidence="4">Leaf</tissue>
    </source>
</reference>
<proteinExistence type="predicted"/>
<dbReference type="InterPro" id="IPR024822">
    <property type="entry name" value="Coilin"/>
</dbReference>
<dbReference type="InterPro" id="IPR056398">
    <property type="entry name" value="Tudor_Coilin"/>
</dbReference>
<evidence type="ECO:0000259" key="3">
    <source>
        <dbReference type="Pfam" id="PF23086"/>
    </source>
</evidence>
<dbReference type="PANTHER" id="PTHR15197">
    <property type="entry name" value="COILIN P80"/>
    <property type="match status" value="1"/>
</dbReference>
<dbReference type="GO" id="GO:0030620">
    <property type="term" value="F:U2 snRNA binding"/>
    <property type="evidence" value="ECO:0007669"/>
    <property type="project" value="TreeGrafter"/>
</dbReference>
<dbReference type="PANTHER" id="PTHR15197:SF0">
    <property type="entry name" value="COILIN"/>
    <property type="match status" value="1"/>
</dbReference>
<dbReference type="GO" id="GO:0030619">
    <property type="term" value="F:U1 snRNA binding"/>
    <property type="evidence" value="ECO:0007669"/>
    <property type="project" value="TreeGrafter"/>
</dbReference>
<protein>
    <recommendedName>
        <fullName evidence="6">Coilin</fullName>
    </recommendedName>
</protein>